<evidence type="ECO:0000313" key="1">
    <source>
        <dbReference type="EMBL" id="KAK3946563.1"/>
    </source>
</evidence>
<protein>
    <submittedName>
        <fullName evidence="1">Uncharacterized protein</fullName>
    </submittedName>
</protein>
<proteinExistence type="predicted"/>
<gene>
    <name evidence="1" type="ORF">QBC32DRAFT_390279</name>
</gene>
<accession>A0AAN6SB03</accession>
<sequence>MLGFEVAGLVLGALPFIISALEGYAKGARQMIENPFGLLWKKVEIYDRIRQRLWRVLCIFEKNVRDINRALEELFRKELKRLSFALNKSAYLELLTRIRDGVSSLEALTSQNLDLEPERNKRSNGRLYRLLHSLSGGIY</sequence>
<organism evidence="1 2">
    <name type="scientific">Pseudoneurospora amorphoporcata</name>
    <dbReference type="NCBI Taxonomy" id="241081"/>
    <lineage>
        <taxon>Eukaryota</taxon>
        <taxon>Fungi</taxon>
        <taxon>Dikarya</taxon>
        <taxon>Ascomycota</taxon>
        <taxon>Pezizomycotina</taxon>
        <taxon>Sordariomycetes</taxon>
        <taxon>Sordariomycetidae</taxon>
        <taxon>Sordariales</taxon>
        <taxon>Sordariaceae</taxon>
        <taxon>Pseudoneurospora</taxon>
    </lineage>
</organism>
<dbReference type="PANTHER" id="PTHR35186:SF4">
    <property type="entry name" value="PRION-INHIBITION AND PROPAGATION HELO DOMAIN-CONTAINING PROTEIN"/>
    <property type="match status" value="1"/>
</dbReference>
<dbReference type="EMBL" id="MU859714">
    <property type="protein sequence ID" value="KAK3946563.1"/>
    <property type="molecule type" value="Genomic_DNA"/>
</dbReference>
<dbReference type="Proteomes" id="UP001303222">
    <property type="component" value="Unassembled WGS sequence"/>
</dbReference>
<dbReference type="PANTHER" id="PTHR35186">
    <property type="entry name" value="ANK_REP_REGION DOMAIN-CONTAINING PROTEIN"/>
    <property type="match status" value="1"/>
</dbReference>
<keyword evidence="2" id="KW-1185">Reference proteome</keyword>
<name>A0AAN6SB03_9PEZI</name>
<comment type="caution">
    <text evidence="1">The sequence shown here is derived from an EMBL/GenBank/DDBJ whole genome shotgun (WGS) entry which is preliminary data.</text>
</comment>
<evidence type="ECO:0000313" key="2">
    <source>
        <dbReference type="Proteomes" id="UP001303222"/>
    </source>
</evidence>
<reference evidence="1" key="1">
    <citation type="journal article" date="2023" name="Mol. Phylogenet. Evol.">
        <title>Genome-scale phylogeny and comparative genomics of the fungal order Sordariales.</title>
        <authorList>
            <person name="Hensen N."/>
            <person name="Bonometti L."/>
            <person name="Westerberg I."/>
            <person name="Brannstrom I.O."/>
            <person name="Guillou S."/>
            <person name="Cros-Aarteil S."/>
            <person name="Calhoun S."/>
            <person name="Haridas S."/>
            <person name="Kuo A."/>
            <person name="Mondo S."/>
            <person name="Pangilinan J."/>
            <person name="Riley R."/>
            <person name="LaButti K."/>
            <person name="Andreopoulos B."/>
            <person name="Lipzen A."/>
            <person name="Chen C."/>
            <person name="Yan M."/>
            <person name="Daum C."/>
            <person name="Ng V."/>
            <person name="Clum A."/>
            <person name="Steindorff A."/>
            <person name="Ohm R.A."/>
            <person name="Martin F."/>
            <person name="Silar P."/>
            <person name="Natvig D.O."/>
            <person name="Lalanne C."/>
            <person name="Gautier V."/>
            <person name="Ament-Velasquez S.L."/>
            <person name="Kruys A."/>
            <person name="Hutchinson M.I."/>
            <person name="Powell A.J."/>
            <person name="Barry K."/>
            <person name="Miller A.N."/>
            <person name="Grigoriev I.V."/>
            <person name="Debuchy R."/>
            <person name="Gladieux P."/>
            <person name="Hiltunen Thoren M."/>
            <person name="Johannesson H."/>
        </authorList>
    </citation>
    <scope>NUCLEOTIDE SEQUENCE</scope>
    <source>
        <strain evidence="1">CBS 626.80</strain>
    </source>
</reference>
<reference evidence="1" key="2">
    <citation type="submission" date="2023-06" db="EMBL/GenBank/DDBJ databases">
        <authorList>
            <consortium name="Lawrence Berkeley National Laboratory"/>
            <person name="Mondo S.J."/>
            <person name="Hensen N."/>
            <person name="Bonometti L."/>
            <person name="Westerberg I."/>
            <person name="Brannstrom I.O."/>
            <person name="Guillou S."/>
            <person name="Cros-Aarteil S."/>
            <person name="Calhoun S."/>
            <person name="Haridas S."/>
            <person name="Kuo A."/>
            <person name="Pangilinan J."/>
            <person name="Riley R."/>
            <person name="Labutti K."/>
            <person name="Andreopoulos B."/>
            <person name="Lipzen A."/>
            <person name="Chen C."/>
            <person name="Yanf M."/>
            <person name="Daum C."/>
            <person name="Ng V."/>
            <person name="Clum A."/>
            <person name="Steindorff A."/>
            <person name="Ohm R."/>
            <person name="Martin F."/>
            <person name="Silar P."/>
            <person name="Natvig D."/>
            <person name="Lalanne C."/>
            <person name="Gautier V."/>
            <person name="Ament-Velasquez S.L."/>
            <person name="Kruys A."/>
            <person name="Hutchinson M.I."/>
            <person name="Powell A.J."/>
            <person name="Barry K."/>
            <person name="Miller A.N."/>
            <person name="Grigoriev I.V."/>
            <person name="Debuchy R."/>
            <person name="Gladieux P."/>
            <person name="Thoren M.H."/>
            <person name="Johannesson H."/>
        </authorList>
    </citation>
    <scope>NUCLEOTIDE SEQUENCE</scope>
    <source>
        <strain evidence="1">CBS 626.80</strain>
    </source>
</reference>
<dbReference type="AlphaFoldDB" id="A0AAN6SB03"/>